<dbReference type="SUPFAM" id="SSF160246">
    <property type="entry name" value="EspE N-terminal domain-like"/>
    <property type="match status" value="1"/>
</dbReference>
<dbReference type="InterPro" id="IPR025497">
    <property type="entry name" value="PatA-like_N"/>
</dbReference>
<evidence type="ECO:0000259" key="1">
    <source>
        <dbReference type="Pfam" id="PF14332"/>
    </source>
</evidence>
<dbReference type="SUPFAM" id="SSF55781">
    <property type="entry name" value="GAF domain-like"/>
    <property type="match status" value="1"/>
</dbReference>
<keyword evidence="3" id="KW-1185">Reference proteome</keyword>
<dbReference type="PANTHER" id="PTHR36304">
    <property type="entry name" value="DOMAIN GTPASE-ACTIVATING PROTEIN, PUTATIVE-RELATED-RELATED"/>
    <property type="match status" value="1"/>
</dbReference>
<reference evidence="2 3" key="1">
    <citation type="journal article" date="2016" name="C (Basel)">
        <title>Selective Growth of and Electricity Production by Marine Exoelectrogenic Bacteria in Self-Aggregated Hydrogel of Microbially Reduced Graphene Oxide.</title>
        <authorList>
            <person name="Yoshida N."/>
            <person name="Goto Y."/>
            <person name="Miyata Y."/>
        </authorList>
    </citation>
    <scope>NUCLEOTIDE SEQUENCE [LARGE SCALE GENOMIC DNA]</scope>
    <source>
        <strain evidence="2 3">NIT-T3</strain>
    </source>
</reference>
<protein>
    <recommendedName>
        <fullName evidence="1">PatA-like N-terminal domain-containing protein</fullName>
    </recommendedName>
</protein>
<dbReference type="PANTHER" id="PTHR36304:SF4">
    <property type="entry name" value="DUF4388 DOMAIN-CONTAINING PROTEIN"/>
    <property type="match status" value="1"/>
</dbReference>
<dbReference type="EMBL" id="AP024355">
    <property type="protein sequence ID" value="BCR06219.1"/>
    <property type="molecule type" value="Genomic_DNA"/>
</dbReference>
<sequence length="598" mass="65452">MQMSFTGDLEHLSIVDVIQLLNSTRKSGTLCVRGRKAENQIVFKNGFLVGANHSNTGLRIGNILLEMKAITAETLERALAGQQSAGDGRKPLIATLVEGGLVNRKAALKGLERLIQVTVVEMVSWRRGTFSLDVDNLSISDEYRYFPENLHQEICLDAQMVLMDALRIYDEKVRDGLIVEDEEDEEDGDDEEAVVLEEAQEQVGSFLSAEDLGLADLDLLEKKIPETFSGLEVFDPCKLHRQKISETIPGATPEEQEALIDFLLRSQAPAGCGDTPLRPLGKNRGIVLFSQDELLVHTVMTTCKQDGMLIFVAAEPADLDPIIDQSLSKGIVPVLVFDAPGEGPGGQSREAMVQLRRQKIRKYSRITLIQLAPPGEGEFALQALRDGARAVLPKPAQINAAGFVAGFILFLDTFREYLKGYFLEQEQKLSGRFRDGISRLRDLKEAPEVSLAMLGFTAEMFERALTFVVRKEELMAERGIGIGRPKDRGAGAPLRFTVPLAGSGQLSEVIESGGCFFGEAADGAIRDQVFGEIGAPASPHILLLPLKARGRTIAVTYADFGDRPAAPVQLELLEILAGHAGTVMENCLYRKQLEKIAP</sequence>
<name>A0ABN6E344_9BACT</name>
<evidence type="ECO:0000313" key="3">
    <source>
        <dbReference type="Proteomes" id="UP001319827"/>
    </source>
</evidence>
<accession>A0ABN6E344</accession>
<proteinExistence type="predicted"/>
<feature type="domain" description="PatA-like N-terminal" evidence="1">
    <location>
        <begin position="6"/>
        <end position="82"/>
    </location>
</feature>
<organism evidence="2 3">
    <name type="scientific">Desulfuromonas versatilis</name>
    <dbReference type="NCBI Taxonomy" id="2802975"/>
    <lineage>
        <taxon>Bacteria</taxon>
        <taxon>Pseudomonadati</taxon>
        <taxon>Thermodesulfobacteriota</taxon>
        <taxon>Desulfuromonadia</taxon>
        <taxon>Desulfuromonadales</taxon>
        <taxon>Desulfuromonadaceae</taxon>
        <taxon>Desulfuromonas</taxon>
    </lineage>
</organism>
<evidence type="ECO:0000313" key="2">
    <source>
        <dbReference type="EMBL" id="BCR06219.1"/>
    </source>
</evidence>
<reference evidence="2 3" key="2">
    <citation type="journal article" date="2021" name="Int. J. Syst. Evol. Microbiol.">
        <title>Isolation and Polyphasic Characterization of Desulfuromonas versatilis sp. Nov., an Electrogenic Bacteria Capable of Versatile Metabolism Isolated from a Graphene Oxide-Reducing Enrichment Culture.</title>
        <authorList>
            <person name="Xie L."/>
            <person name="Yoshida N."/>
            <person name="Ishii S."/>
            <person name="Meng L."/>
        </authorList>
    </citation>
    <scope>NUCLEOTIDE SEQUENCE [LARGE SCALE GENOMIC DNA]</scope>
    <source>
        <strain evidence="2 3">NIT-T3</strain>
    </source>
</reference>
<gene>
    <name evidence="2" type="ORF">DESUT3_32880</name>
</gene>
<feature type="domain" description="PatA-like N-terminal" evidence="1">
    <location>
        <begin position="89"/>
        <end position="172"/>
    </location>
</feature>
<dbReference type="Proteomes" id="UP001319827">
    <property type="component" value="Chromosome"/>
</dbReference>
<dbReference type="Pfam" id="PF14332">
    <property type="entry name" value="DUF4388"/>
    <property type="match status" value="2"/>
</dbReference>
<dbReference type="InterPro" id="IPR037257">
    <property type="entry name" value="T2SS_E_N_sf"/>
</dbReference>
<dbReference type="InterPro" id="IPR029016">
    <property type="entry name" value="GAF-like_dom_sf"/>
</dbReference>
<dbReference type="Gene3D" id="3.30.450.40">
    <property type="match status" value="1"/>
</dbReference>